<dbReference type="GO" id="GO:0009159">
    <property type="term" value="P:deoxyribonucleoside monophosphate catabolic process"/>
    <property type="evidence" value="ECO:0007669"/>
    <property type="project" value="TreeGrafter"/>
</dbReference>
<dbReference type="GO" id="GO:0016740">
    <property type="term" value="F:transferase activity"/>
    <property type="evidence" value="ECO:0007669"/>
    <property type="project" value="UniProtKB-KW"/>
</dbReference>
<protein>
    <submittedName>
        <fullName evidence="1">Nucleoside 2-deoxyribosyltransferase</fullName>
    </submittedName>
</protein>
<reference evidence="1 2" key="1">
    <citation type="submission" date="2017-04" db="EMBL/GenBank/DDBJ databases">
        <authorList>
            <person name="Afonso C.L."/>
            <person name="Miller P.J."/>
            <person name="Scott M.A."/>
            <person name="Spackman E."/>
            <person name="Goraichik I."/>
            <person name="Dimitrov K.M."/>
            <person name="Suarez D.L."/>
            <person name="Swayne D.E."/>
        </authorList>
    </citation>
    <scope>NUCLEOTIDE SEQUENCE [LARGE SCALE GENOMIC DNA]</scope>
    <source>
        <strain evidence="1 2">USBA 355</strain>
    </source>
</reference>
<sequence length="195" mass="21007">MIRIYLAGPEVFLPDAAGIGAAKKELCRRHGLEGLFPLDNDLGDAGPGPFDLAARIFDLNRALIRSADVLIANMTPFRGPSMDVGTAFEVGFADALGRPVYGYANVEAPFLERVAGALPDGARRDESGRHRDAHGMEIEDFGLFENLMIGVPVCRHGPRVFSGSVPHAALYTDLAAFEACLRHVAERFGAGREQT</sequence>
<dbReference type="Pfam" id="PF05014">
    <property type="entry name" value="Nuc_deoxyrib_tr"/>
    <property type="match status" value="1"/>
</dbReference>
<dbReference type="Proteomes" id="UP000192917">
    <property type="component" value="Unassembled WGS sequence"/>
</dbReference>
<dbReference type="GO" id="GO:0070694">
    <property type="term" value="F:5-hydroxymethyl-dUMP N-hydrolase activity"/>
    <property type="evidence" value="ECO:0007669"/>
    <property type="project" value="TreeGrafter"/>
</dbReference>
<accession>A0A1Y6CEN9</accession>
<dbReference type="RefSeq" id="WP_085124964.1">
    <property type="nucleotide sequence ID" value="NZ_FWZX01000023.1"/>
</dbReference>
<dbReference type="PANTHER" id="PTHR15364">
    <property type="entry name" value="2'-DEOXYNUCLEOSIDE 5'-PHOSPHATE N-HYDROLASE 1"/>
    <property type="match status" value="1"/>
</dbReference>
<dbReference type="InterPro" id="IPR051239">
    <property type="entry name" value="2'-dNMP_N-hydrolase"/>
</dbReference>
<evidence type="ECO:0000313" key="2">
    <source>
        <dbReference type="Proteomes" id="UP000192917"/>
    </source>
</evidence>
<dbReference type="STRING" id="560819.SAMN05428998_12326"/>
<keyword evidence="1" id="KW-0808">Transferase</keyword>
<proteinExistence type="predicted"/>
<gene>
    <name evidence="1" type="ORF">SAMN05428998_12326</name>
</gene>
<dbReference type="EMBL" id="FWZX01000023">
    <property type="protein sequence ID" value="SMF60212.1"/>
    <property type="molecule type" value="Genomic_DNA"/>
</dbReference>
<name>A0A1Y6CEN9_9PROT</name>
<dbReference type="PANTHER" id="PTHR15364:SF0">
    <property type="entry name" value="2'-DEOXYNUCLEOSIDE 5'-PHOSPHATE N-HYDROLASE 1"/>
    <property type="match status" value="1"/>
</dbReference>
<organism evidence="1 2">
    <name type="scientific">Tistlia consotensis USBA 355</name>
    <dbReference type="NCBI Taxonomy" id="560819"/>
    <lineage>
        <taxon>Bacteria</taxon>
        <taxon>Pseudomonadati</taxon>
        <taxon>Pseudomonadota</taxon>
        <taxon>Alphaproteobacteria</taxon>
        <taxon>Rhodospirillales</taxon>
        <taxon>Rhodovibrionaceae</taxon>
        <taxon>Tistlia</taxon>
    </lineage>
</organism>
<keyword evidence="2" id="KW-1185">Reference proteome</keyword>
<dbReference type="Gene3D" id="3.40.50.450">
    <property type="match status" value="1"/>
</dbReference>
<dbReference type="SUPFAM" id="SSF52309">
    <property type="entry name" value="N-(deoxy)ribosyltransferase-like"/>
    <property type="match status" value="1"/>
</dbReference>
<evidence type="ECO:0000313" key="1">
    <source>
        <dbReference type="EMBL" id="SMF60212.1"/>
    </source>
</evidence>
<dbReference type="AlphaFoldDB" id="A0A1Y6CEN9"/>
<dbReference type="InterPro" id="IPR007710">
    <property type="entry name" value="Nucleoside_deoxyribTrfase"/>
</dbReference>